<dbReference type="PROSITE" id="PS00383">
    <property type="entry name" value="TYR_PHOSPHATASE_1"/>
    <property type="match status" value="1"/>
</dbReference>
<feature type="domain" description="Tyrosine specific protein phosphatases" evidence="2">
    <location>
        <begin position="306"/>
        <end position="379"/>
    </location>
</feature>
<sequence>YYRRVIIIYRIVYPARGGALPSVRVEGGISIVLTMPAATKKLAKRRVHTRGRADCSVAIDGGRRTVGRRVGAHVKVAVGGRIVNMQKVAEPRAPIATKFTRKLPEDKSLPSHKASVSELWMDEVAALGIRGIRKEFVNDLKSYVPSGPQSAWECEKNYDKNRFEDIRLLDCTRVILRNTPDNEDYIHASYVKVDEDFMFICAQGPLKNTAQHFLIMIVQEGSKVVLQLCQAVEDGREQCAEYIPLDGTECKDYGAVRVRVLEKPKHVVSLKKVVRTKLQITYAGVSHETEHILYSGWPDHGVPESLSVCKEVRNLVHKYAEKKPIVVHCSAGIGRTGAYVAVEMALYRLRRKEIVVMSELLKDLREQRMGAIQNDQQYLFVFRMVIEVLIAEDSLVKDQRVIDFIKEYDDLIKRKRVERARKCKN</sequence>
<evidence type="ECO:0000259" key="1">
    <source>
        <dbReference type="PROSITE" id="PS50055"/>
    </source>
</evidence>
<dbReference type="InterPro" id="IPR000242">
    <property type="entry name" value="PTP_cat"/>
</dbReference>
<dbReference type="GO" id="GO:0004725">
    <property type="term" value="F:protein tyrosine phosphatase activity"/>
    <property type="evidence" value="ECO:0007669"/>
    <property type="project" value="InterPro"/>
</dbReference>
<accession>A0A915BET7</accession>
<dbReference type="PANTHER" id="PTHR46163">
    <property type="entry name" value="TYROSINE-PROTEIN PHOSPHATASE-RELATED"/>
    <property type="match status" value="1"/>
</dbReference>
<dbReference type="InterPro" id="IPR052782">
    <property type="entry name" value="Oocyte-zygote_transition_reg"/>
</dbReference>
<proteinExistence type="predicted"/>
<evidence type="ECO:0000313" key="3">
    <source>
        <dbReference type="Proteomes" id="UP000887569"/>
    </source>
</evidence>
<feature type="domain" description="Tyrosine-protein phosphatase" evidence="1">
    <location>
        <begin position="132"/>
        <end position="388"/>
    </location>
</feature>
<dbReference type="PROSITE" id="PS50056">
    <property type="entry name" value="TYR_PHOSPHATASE_2"/>
    <property type="match status" value="1"/>
</dbReference>
<dbReference type="PRINTS" id="PR00700">
    <property type="entry name" value="PRTYPHPHTASE"/>
</dbReference>
<organism evidence="3 4">
    <name type="scientific">Parascaris univalens</name>
    <name type="common">Nematode worm</name>
    <dbReference type="NCBI Taxonomy" id="6257"/>
    <lineage>
        <taxon>Eukaryota</taxon>
        <taxon>Metazoa</taxon>
        <taxon>Ecdysozoa</taxon>
        <taxon>Nematoda</taxon>
        <taxon>Chromadorea</taxon>
        <taxon>Rhabditida</taxon>
        <taxon>Spirurina</taxon>
        <taxon>Ascaridomorpha</taxon>
        <taxon>Ascaridoidea</taxon>
        <taxon>Ascarididae</taxon>
        <taxon>Parascaris</taxon>
    </lineage>
</organism>
<dbReference type="SMART" id="SM00194">
    <property type="entry name" value="PTPc"/>
    <property type="match status" value="1"/>
</dbReference>
<dbReference type="PROSITE" id="PS50055">
    <property type="entry name" value="TYR_PHOSPHATASE_PTP"/>
    <property type="match status" value="1"/>
</dbReference>
<dbReference type="InterPro" id="IPR000387">
    <property type="entry name" value="Tyr_Pase_dom"/>
</dbReference>
<name>A0A915BET7_PARUN</name>
<protein>
    <submittedName>
        <fullName evidence="4">Tyrosine-protein phosphatase domain-containing protein</fullName>
    </submittedName>
</protein>
<dbReference type="InterPro" id="IPR029021">
    <property type="entry name" value="Prot-tyrosine_phosphatase-like"/>
</dbReference>
<dbReference type="WBParaSite" id="PgR036_g096_t04">
    <property type="protein sequence ID" value="PgR036_g096_t04"/>
    <property type="gene ID" value="PgR036_g096"/>
</dbReference>
<dbReference type="InterPro" id="IPR003595">
    <property type="entry name" value="Tyr_Pase_cat"/>
</dbReference>
<dbReference type="CDD" id="cd00047">
    <property type="entry name" value="PTPc"/>
    <property type="match status" value="1"/>
</dbReference>
<reference evidence="4" key="1">
    <citation type="submission" date="2022-11" db="UniProtKB">
        <authorList>
            <consortium name="WormBaseParasite"/>
        </authorList>
    </citation>
    <scope>IDENTIFICATION</scope>
</reference>
<dbReference type="SUPFAM" id="SSF52799">
    <property type="entry name" value="(Phosphotyrosine protein) phosphatases II"/>
    <property type="match status" value="1"/>
</dbReference>
<evidence type="ECO:0000313" key="4">
    <source>
        <dbReference type="WBParaSite" id="PgR036_g096_t04"/>
    </source>
</evidence>
<dbReference type="Proteomes" id="UP000887569">
    <property type="component" value="Unplaced"/>
</dbReference>
<dbReference type="InterPro" id="IPR016130">
    <property type="entry name" value="Tyr_Pase_AS"/>
</dbReference>
<dbReference type="SMART" id="SM00404">
    <property type="entry name" value="PTPc_motif"/>
    <property type="match status" value="1"/>
</dbReference>
<evidence type="ECO:0000259" key="2">
    <source>
        <dbReference type="PROSITE" id="PS50056"/>
    </source>
</evidence>
<keyword evidence="3" id="KW-1185">Reference proteome</keyword>
<dbReference type="AlphaFoldDB" id="A0A915BET7"/>
<dbReference type="Pfam" id="PF00102">
    <property type="entry name" value="Y_phosphatase"/>
    <property type="match status" value="1"/>
</dbReference>
<dbReference type="Gene3D" id="3.90.190.10">
    <property type="entry name" value="Protein tyrosine phosphatase superfamily"/>
    <property type="match status" value="1"/>
</dbReference>